<feature type="compositionally biased region" description="Low complexity" evidence="2">
    <location>
        <begin position="23"/>
        <end position="42"/>
    </location>
</feature>
<feature type="region of interest" description="Disordered" evidence="2">
    <location>
        <begin position="1"/>
        <end position="66"/>
    </location>
</feature>
<accession>A0A9P5MWW4</accession>
<evidence type="ECO:0000313" key="4">
    <source>
        <dbReference type="Proteomes" id="UP000759537"/>
    </source>
</evidence>
<proteinExistence type="predicted"/>
<feature type="coiled-coil region" evidence="1">
    <location>
        <begin position="132"/>
        <end position="159"/>
    </location>
</feature>
<keyword evidence="4" id="KW-1185">Reference proteome</keyword>
<evidence type="ECO:0000256" key="2">
    <source>
        <dbReference type="SAM" id="MobiDB-lite"/>
    </source>
</evidence>
<comment type="caution">
    <text evidence="3">The sequence shown here is derived from an EMBL/GenBank/DDBJ whole genome shotgun (WGS) entry which is preliminary data.</text>
</comment>
<dbReference type="Proteomes" id="UP000759537">
    <property type="component" value="Unassembled WGS sequence"/>
</dbReference>
<gene>
    <name evidence="3" type="ORF">DFH94DRAFT_433394</name>
</gene>
<organism evidence="3 4">
    <name type="scientific">Russula ochroleuca</name>
    <dbReference type="NCBI Taxonomy" id="152965"/>
    <lineage>
        <taxon>Eukaryota</taxon>
        <taxon>Fungi</taxon>
        <taxon>Dikarya</taxon>
        <taxon>Basidiomycota</taxon>
        <taxon>Agaricomycotina</taxon>
        <taxon>Agaricomycetes</taxon>
        <taxon>Russulales</taxon>
        <taxon>Russulaceae</taxon>
        <taxon>Russula</taxon>
    </lineage>
</organism>
<protein>
    <submittedName>
        <fullName evidence="3">Uncharacterized protein</fullName>
    </submittedName>
</protein>
<evidence type="ECO:0000313" key="3">
    <source>
        <dbReference type="EMBL" id="KAF8480870.1"/>
    </source>
</evidence>
<dbReference type="EMBL" id="WHVB01000007">
    <property type="protein sequence ID" value="KAF8480870.1"/>
    <property type="molecule type" value="Genomic_DNA"/>
</dbReference>
<evidence type="ECO:0000256" key="1">
    <source>
        <dbReference type="SAM" id="Coils"/>
    </source>
</evidence>
<name>A0A9P5MWW4_9AGAM</name>
<sequence>MPPKARIVRKPSTTGSTASPKAVPSTVTTMSSSVTRSSSPTTNATGAVTGSKEGAMLPPPDPSPPKAILEPELDALAICLRNAAVKTSQVHAFFADTKRLGINNFVTRPPHTLTDALCREIEKYDQICDLMEAQLSRAIAVLQRDLDRARAREQAEREAEALRNLPPPESVVIPEINTAAGPSGGSPSAVDVSSISGTQKSFPGAGSFLAARRQSTISLSSLSRPHVPHKLDLSADALRINTGELAQGLGGGLPSPVTLAPKSGRTTATSEFPPDFMAALAASEITRPVEIDLSMLPEEGSTTGLDPSLGSSADRPIELDLEGMDIDMADVDVSLFGDEPTNDIRTANPFDNTTTAGGDNPSPPPSLLEAFHRATDGNSQASVTALPFDMAMDEMDNIDSFRFQLDSMMNTSDMGMIDMHALLNMDSETGTQAEGQNAAGDT</sequence>
<keyword evidence="1" id="KW-0175">Coiled coil</keyword>
<dbReference type="AlphaFoldDB" id="A0A9P5MWW4"/>
<reference evidence="3" key="1">
    <citation type="submission" date="2019-10" db="EMBL/GenBank/DDBJ databases">
        <authorList>
            <consortium name="DOE Joint Genome Institute"/>
            <person name="Kuo A."/>
            <person name="Miyauchi S."/>
            <person name="Kiss E."/>
            <person name="Drula E."/>
            <person name="Kohler A."/>
            <person name="Sanchez-Garcia M."/>
            <person name="Andreopoulos B."/>
            <person name="Barry K.W."/>
            <person name="Bonito G."/>
            <person name="Buee M."/>
            <person name="Carver A."/>
            <person name="Chen C."/>
            <person name="Cichocki N."/>
            <person name="Clum A."/>
            <person name="Culley D."/>
            <person name="Crous P.W."/>
            <person name="Fauchery L."/>
            <person name="Girlanda M."/>
            <person name="Hayes R."/>
            <person name="Keri Z."/>
            <person name="LaButti K."/>
            <person name="Lipzen A."/>
            <person name="Lombard V."/>
            <person name="Magnuson J."/>
            <person name="Maillard F."/>
            <person name="Morin E."/>
            <person name="Murat C."/>
            <person name="Nolan M."/>
            <person name="Ohm R."/>
            <person name="Pangilinan J."/>
            <person name="Pereira M."/>
            <person name="Perotto S."/>
            <person name="Peter M."/>
            <person name="Riley R."/>
            <person name="Sitrit Y."/>
            <person name="Stielow B."/>
            <person name="Szollosi G."/>
            <person name="Zifcakova L."/>
            <person name="Stursova M."/>
            <person name="Spatafora J.W."/>
            <person name="Tedersoo L."/>
            <person name="Vaario L.-M."/>
            <person name="Yamada A."/>
            <person name="Yan M."/>
            <person name="Wang P."/>
            <person name="Xu J."/>
            <person name="Bruns T."/>
            <person name="Baldrian P."/>
            <person name="Vilgalys R."/>
            <person name="Henrissat B."/>
            <person name="Grigoriev I.V."/>
            <person name="Hibbett D."/>
            <person name="Nagy L.G."/>
            <person name="Martin F.M."/>
        </authorList>
    </citation>
    <scope>NUCLEOTIDE SEQUENCE</scope>
    <source>
        <strain evidence="3">Prilba</strain>
    </source>
</reference>
<dbReference type="OrthoDB" id="3365514at2759"/>
<reference evidence="3" key="2">
    <citation type="journal article" date="2020" name="Nat. Commun.">
        <title>Large-scale genome sequencing of mycorrhizal fungi provides insights into the early evolution of symbiotic traits.</title>
        <authorList>
            <person name="Miyauchi S."/>
            <person name="Kiss E."/>
            <person name="Kuo A."/>
            <person name="Drula E."/>
            <person name="Kohler A."/>
            <person name="Sanchez-Garcia M."/>
            <person name="Morin E."/>
            <person name="Andreopoulos B."/>
            <person name="Barry K.W."/>
            <person name="Bonito G."/>
            <person name="Buee M."/>
            <person name="Carver A."/>
            <person name="Chen C."/>
            <person name="Cichocki N."/>
            <person name="Clum A."/>
            <person name="Culley D."/>
            <person name="Crous P.W."/>
            <person name="Fauchery L."/>
            <person name="Girlanda M."/>
            <person name="Hayes R.D."/>
            <person name="Keri Z."/>
            <person name="LaButti K."/>
            <person name="Lipzen A."/>
            <person name="Lombard V."/>
            <person name="Magnuson J."/>
            <person name="Maillard F."/>
            <person name="Murat C."/>
            <person name="Nolan M."/>
            <person name="Ohm R.A."/>
            <person name="Pangilinan J."/>
            <person name="Pereira M.F."/>
            <person name="Perotto S."/>
            <person name="Peter M."/>
            <person name="Pfister S."/>
            <person name="Riley R."/>
            <person name="Sitrit Y."/>
            <person name="Stielow J.B."/>
            <person name="Szollosi G."/>
            <person name="Zifcakova L."/>
            <person name="Stursova M."/>
            <person name="Spatafora J.W."/>
            <person name="Tedersoo L."/>
            <person name="Vaario L.M."/>
            <person name="Yamada A."/>
            <person name="Yan M."/>
            <person name="Wang P."/>
            <person name="Xu J."/>
            <person name="Bruns T."/>
            <person name="Baldrian P."/>
            <person name="Vilgalys R."/>
            <person name="Dunand C."/>
            <person name="Henrissat B."/>
            <person name="Grigoriev I.V."/>
            <person name="Hibbett D."/>
            <person name="Nagy L.G."/>
            <person name="Martin F.M."/>
        </authorList>
    </citation>
    <scope>NUCLEOTIDE SEQUENCE</scope>
    <source>
        <strain evidence="3">Prilba</strain>
    </source>
</reference>